<evidence type="ECO:0000256" key="1">
    <source>
        <dbReference type="SAM" id="MobiDB-lite"/>
    </source>
</evidence>
<name>A0A6A7C590_9PEZI</name>
<feature type="compositionally biased region" description="Basic and acidic residues" evidence="1">
    <location>
        <begin position="420"/>
        <end position="441"/>
    </location>
</feature>
<accession>A0A6A7C590</accession>
<organism evidence="2 3">
    <name type="scientific">Piedraia hortae CBS 480.64</name>
    <dbReference type="NCBI Taxonomy" id="1314780"/>
    <lineage>
        <taxon>Eukaryota</taxon>
        <taxon>Fungi</taxon>
        <taxon>Dikarya</taxon>
        <taxon>Ascomycota</taxon>
        <taxon>Pezizomycotina</taxon>
        <taxon>Dothideomycetes</taxon>
        <taxon>Dothideomycetidae</taxon>
        <taxon>Capnodiales</taxon>
        <taxon>Piedraiaceae</taxon>
        <taxon>Piedraia</taxon>
    </lineage>
</organism>
<dbReference type="InterPro" id="IPR011990">
    <property type="entry name" value="TPR-like_helical_dom_sf"/>
</dbReference>
<sequence length="558" mass="62453">MIRLLRLRLAAHHGQSNPAPTTIFQRSKRTLAPKSPTRASLPPKPTPYDQTILTHGLQALHRSGDLRIPNSEAFGFITSFQNLLRDLLSLCKLLLGSGEGYRLIGRQLLYTLSNAGYVEATMHILHNALVATRTQPNVLHTPDLLRARQHLRSVAGTATHPRAMVLDGKIAHRLGDHSAAIKRWTDAAKLIVHNPALRPRDNAELSSPWIELTLLHYERYLASRREADAALAREACQLGCRADDPTSYFHMAYLFPEYNSDGTQRITASWVYNLTKAAASGHVKAAYLLGKWYAESGWPYVEDEPPPGAKPSPFDTYPATDTGRGEGDGSHQDMNSKGGRAGKEEYTIFRSAIFPSTPQGRWTVGMKWLDVPVRYTYAPAHLLAAKMLLAKTLWGEAYAPEEAIRLAPGRYRFASEGDSLEGRARERTQPREDVPNPGYDEDKAKKHLTQLAFAIKAHKLRSQLVRFHEKRGLVPEECVSEVLVLGDGKLGPVGEEVGLSAIPPWIRKWWRFEDVREMWEGEVGELEREAIALLEEYGWEVRDGDGGLVFRPGISRIF</sequence>
<reference evidence="2" key="1">
    <citation type="journal article" date="2020" name="Stud. Mycol.">
        <title>101 Dothideomycetes genomes: a test case for predicting lifestyles and emergence of pathogens.</title>
        <authorList>
            <person name="Haridas S."/>
            <person name="Albert R."/>
            <person name="Binder M."/>
            <person name="Bloem J."/>
            <person name="Labutti K."/>
            <person name="Salamov A."/>
            <person name="Andreopoulos B."/>
            <person name="Baker S."/>
            <person name="Barry K."/>
            <person name="Bills G."/>
            <person name="Bluhm B."/>
            <person name="Cannon C."/>
            <person name="Castanera R."/>
            <person name="Culley D."/>
            <person name="Daum C."/>
            <person name="Ezra D."/>
            <person name="Gonzalez J."/>
            <person name="Henrissat B."/>
            <person name="Kuo A."/>
            <person name="Liang C."/>
            <person name="Lipzen A."/>
            <person name="Lutzoni F."/>
            <person name="Magnuson J."/>
            <person name="Mondo S."/>
            <person name="Nolan M."/>
            <person name="Ohm R."/>
            <person name="Pangilinan J."/>
            <person name="Park H.-J."/>
            <person name="Ramirez L."/>
            <person name="Alfaro M."/>
            <person name="Sun H."/>
            <person name="Tritt A."/>
            <person name="Yoshinaga Y."/>
            <person name="Zwiers L.-H."/>
            <person name="Turgeon B."/>
            <person name="Goodwin S."/>
            <person name="Spatafora J."/>
            <person name="Crous P."/>
            <person name="Grigoriev I."/>
        </authorList>
    </citation>
    <scope>NUCLEOTIDE SEQUENCE</scope>
    <source>
        <strain evidence="2">CBS 480.64</strain>
    </source>
</reference>
<dbReference type="Proteomes" id="UP000799421">
    <property type="component" value="Unassembled WGS sequence"/>
</dbReference>
<proteinExistence type="predicted"/>
<evidence type="ECO:0000313" key="3">
    <source>
        <dbReference type="Proteomes" id="UP000799421"/>
    </source>
</evidence>
<feature type="region of interest" description="Disordered" evidence="1">
    <location>
        <begin position="417"/>
        <end position="441"/>
    </location>
</feature>
<dbReference type="EMBL" id="MU005966">
    <property type="protein sequence ID" value="KAF2862417.1"/>
    <property type="molecule type" value="Genomic_DNA"/>
</dbReference>
<feature type="region of interest" description="Disordered" evidence="1">
    <location>
        <begin position="304"/>
        <end position="340"/>
    </location>
</feature>
<protein>
    <recommendedName>
        <fullName evidence="4">TPR-like protein</fullName>
    </recommendedName>
</protein>
<feature type="region of interest" description="Disordered" evidence="1">
    <location>
        <begin position="27"/>
        <end position="47"/>
    </location>
</feature>
<dbReference type="AlphaFoldDB" id="A0A6A7C590"/>
<keyword evidence="3" id="KW-1185">Reference proteome</keyword>
<gene>
    <name evidence="2" type="ORF">K470DRAFT_280961</name>
</gene>
<evidence type="ECO:0000313" key="2">
    <source>
        <dbReference type="EMBL" id="KAF2862417.1"/>
    </source>
</evidence>
<dbReference type="OrthoDB" id="5379420at2759"/>
<dbReference type="Gene3D" id="1.25.40.10">
    <property type="entry name" value="Tetratricopeptide repeat domain"/>
    <property type="match status" value="1"/>
</dbReference>
<evidence type="ECO:0008006" key="4">
    <source>
        <dbReference type="Google" id="ProtNLM"/>
    </source>
</evidence>